<dbReference type="PRINTS" id="PR00598">
    <property type="entry name" value="HTHMARR"/>
</dbReference>
<keyword evidence="3" id="KW-1185">Reference proteome</keyword>
<sequence length="163" mass="18110">MDRRVARGEPARRPASGVRLELLLGGGSLLHRVSRELGTVLERRLAPFGVTVQQATLLMWVARERLSPNQVAPLLGTDTAGVTRLLDRLEGKGLVRRRRHPSDRRSVVIELTREGRALVPRLPPVFGRVSGQLLAGFSEKEMLQLTALLQRMLRNLRDDEGGA</sequence>
<dbReference type="InterPro" id="IPR000835">
    <property type="entry name" value="HTH_MarR-typ"/>
</dbReference>
<dbReference type="Pfam" id="PF12802">
    <property type="entry name" value="MarR_2"/>
    <property type="match status" value="1"/>
</dbReference>
<dbReference type="OrthoDB" id="4807076at2"/>
<dbReference type="Proteomes" id="UP000006637">
    <property type="component" value="Chromosome"/>
</dbReference>
<dbReference type="GO" id="GO:0003700">
    <property type="term" value="F:DNA-binding transcription factor activity"/>
    <property type="evidence" value="ECO:0007669"/>
    <property type="project" value="InterPro"/>
</dbReference>
<accession>Q1AWI0</accession>
<evidence type="ECO:0000313" key="2">
    <source>
        <dbReference type="EMBL" id="ABG04248.1"/>
    </source>
</evidence>
<dbReference type="KEGG" id="rxy:Rxyl_1284"/>
<organism evidence="2 3">
    <name type="scientific">Rubrobacter xylanophilus (strain DSM 9941 / JCM 11954 / NBRC 16129 / PRD-1)</name>
    <dbReference type="NCBI Taxonomy" id="266117"/>
    <lineage>
        <taxon>Bacteria</taxon>
        <taxon>Bacillati</taxon>
        <taxon>Actinomycetota</taxon>
        <taxon>Rubrobacteria</taxon>
        <taxon>Rubrobacterales</taxon>
        <taxon>Rubrobacteraceae</taxon>
        <taxon>Rubrobacter</taxon>
    </lineage>
</organism>
<reference evidence="2 3" key="1">
    <citation type="submission" date="2006-06" db="EMBL/GenBank/DDBJ databases">
        <title>Complete sequence of Rubrobacter xylanophilus DSM 9941.</title>
        <authorList>
            <consortium name="US DOE Joint Genome Institute"/>
            <person name="Copeland A."/>
            <person name="Lucas S."/>
            <person name="Lapidus A."/>
            <person name="Barry K."/>
            <person name="Detter J.C."/>
            <person name="Glavina del Rio T."/>
            <person name="Hammon N."/>
            <person name="Israni S."/>
            <person name="Dalin E."/>
            <person name="Tice H."/>
            <person name="Pitluck S."/>
            <person name="Munk A.C."/>
            <person name="Brettin T."/>
            <person name="Bruce D."/>
            <person name="Han C."/>
            <person name="Tapia R."/>
            <person name="Gilna P."/>
            <person name="Schmutz J."/>
            <person name="Larimer F."/>
            <person name="Land M."/>
            <person name="Hauser L."/>
            <person name="Kyrpides N."/>
            <person name="Lykidis A."/>
            <person name="da Costa M.S."/>
            <person name="Rainey F.A."/>
            <person name="Empadinhas N."/>
            <person name="Jolivet E."/>
            <person name="Battista J.R."/>
            <person name="Richardson P."/>
        </authorList>
    </citation>
    <scope>NUCLEOTIDE SEQUENCE [LARGE SCALE GENOMIC DNA]</scope>
    <source>
        <strain evidence="3">DSM 9941 / NBRC 16129 / PRD-1</strain>
    </source>
</reference>
<dbReference type="SMART" id="SM00347">
    <property type="entry name" value="HTH_MARR"/>
    <property type="match status" value="1"/>
</dbReference>
<dbReference type="STRING" id="266117.Rxyl_1284"/>
<name>Q1AWI0_RUBXD</name>
<gene>
    <name evidence="2" type="ordered locus">Rxyl_1284</name>
</gene>
<dbReference type="InterPro" id="IPR036388">
    <property type="entry name" value="WH-like_DNA-bd_sf"/>
</dbReference>
<dbReference type="PANTHER" id="PTHR33164">
    <property type="entry name" value="TRANSCRIPTIONAL REGULATOR, MARR FAMILY"/>
    <property type="match status" value="1"/>
</dbReference>
<dbReference type="PhylomeDB" id="Q1AWI0"/>
<dbReference type="HOGENOM" id="CLU_083287_18_6_11"/>
<dbReference type="Gene3D" id="1.10.10.10">
    <property type="entry name" value="Winged helix-like DNA-binding domain superfamily/Winged helix DNA-binding domain"/>
    <property type="match status" value="1"/>
</dbReference>
<dbReference type="SUPFAM" id="SSF46785">
    <property type="entry name" value="Winged helix' DNA-binding domain"/>
    <property type="match status" value="1"/>
</dbReference>
<proteinExistence type="predicted"/>
<evidence type="ECO:0000313" key="3">
    <source>
        <dbReference type="Proteomes" id="UP000006637"/>
    </source>
</evidence>
<dbReference type="InterPro" id="IPR036390">
    <property type="entry name" value="WH_DNA-bd_sf"/>
</dbReference>
<feature type="domain" description="HTH marR-type" evidence="1">
    <location>
        <begin position="23"/>
        <end position="154"/>
    </location>
</feature>
<dbReference type="GO" id="GO:0006950">
    <property type="term" value="P:response to stress"/>
    <property type="evidence" value="ECO:0007669"/>
    <property type="project" value="TreeGrafter"/>
</dbReference>
<dbReference type="EMBL" id="CP000386">
    <property type="protein sequence ID" value="ABG04248.1"/>
    <property type="molecule type" value="Genomic_DNA"/>
</dbReference>
<dbReference type="PROSITE" id="PS50995">
    <property type="entry name" value="HTH_MARR_2"/>
    <property type="match status" value="1"/>
</dbReference>
<protein>
    <submittedName>
        <fullName evidence="2">Transcriptional regulator, MarR family</fullName>
    </submittedName>
</protein>
<evidence type="ECO:0000259" key="1">
    <source>
        <dbReference type="PROSITE" id="PS50995"/>
    </source>
</evidence>
<dbReference type="PANTHER" id="PTHR33164:SF43">
    <property type="entry name" value="HTH-TYPE TRANSCRIPTIONAL REPRESSOR YETL"/>
    <property type="match status" value="1"/>
</dbReference>
<dbReference type="AlphaFoldDB" id="Q1AWI0"/>
<dbReference type="eggNOG" id="COG1846">
    <property type="taxonomic scope" value="Bacteria"/>
</dbReference>
<dbReference type="InterPro" id="IPR039422">
    <property type="entry name" value="MarR/SlyA-like"/>
</dbReference>